<protein>
    <submittedName>
        <fullName evidence="1">Uncharacterized protein</fullName>
    </submittedName>
</protein>
<sequence length="92" mass="10603">MTIMPGWRTISPPGMNIAWIFRMKNESTIRSEMFQQVKALPETACVNCPNAVWHLTRSENKKEKLRIFCLLMHALIDEPLIACEGTKIYPNP</sequence>
<accession>A0A8S5UAB9</accession>
<dbReference type="EMBL" id="BK016053">
    <property type="protein sequence ID" value="DAF91404.1"/>
    <property type="molecule type" value="Genomic_DNA"/>
</dbReference>
<reference evidence="1" key="1">
    <citation type="journal article" date="2021" name="Proc. Natl. Acad. Sci. U.S.A.">
        <title>A Catalog of Tens of Thousands of Viruses from Human Metagenomes Reveals Hidden Associations with Chronic Diseases.</title>
        <authorList>
            <person name="Tisza M.J."/>
            <person name="Buck C.B."/>
        </authorList>
    </citation>
    <scope>NUCLEOTIDE SEQUENCE</scope>
    <source>
        <strain evidence="1">CtWPU11</strain>
    </source>
</reference>
<evidence type="ECO:0000313" key="1">
    <source>
        <dbReference type="EMBL" id="DAF91404.1"/>
    </source>
</evidence>
<name>A0A8S5UAB9_9CAUD</name>
<organism evidence="1">
    <name type="scientific">Myoviridae sp. ctWPU11</name>
    <dbReference type="NCBI Taxonomy" id="2825118"/>
    <lineage>
        <taxon>Viruses</taxon>
        <taxon>Duplodnaviria</taxon>
        <taxon>Heunggongvirae</taxon>
        <taxon>Uroviricota</taxon>
        <taxon>Caudoviricetes</taxon>
    </lineage>
</organism>
<proteinExistence type="predicted"/>